<evidence type="ECO:0000256" key="1">
    <source>
        <dbReference type="SAM" id="MobiDB-lite"/>
    </source>
</evidence>
<accession>A0ABP0QNC4</accession>
<evidence type="ECO:0000313" key="2">
    <source>
        <dbReference type="EMBL" id="CAK9089449.1"/>
    </source>
</evidence>
<comment type="caution">
    <text evidence="2">The sequence shown here is derived from an EMBL/GenBank/DDBJ whole genome shotgun (WGS) entry which is preliminary data.</text>
</comment>
<protein>
    <submittedName>
        <fullName evidence="2">Uncharacterized protein</fullName>
    </submittedName>
</protein>
<evidence type="ECO:0000313" key="3">
    <source>
        <dbReference type="Proteomes" id="UP001642464"/>
    </source>
</evidence>
<name>A0ABP0QNC4_9DINO</name>
<reference evidence="2 3" key="1">
    <citation type="submission" date="2024-02" db="EMBL/GenBank/DDBJ databases">
        <authorList>
            <person name="Chen Y."/>
            <person name="Shah S."/>
            <person name="Dougan E. K."/>
            <person name="Thang M."/>
            <person name="Chan C."/>
        </authorList>
    </citation>
    <scope>NUCLEOTIDE SEQUENCE [LARGE SCALE GENOMIC DNA]</scope>
</reference>
<dbReference type="EMBL" id="CAXAMM010039847">
    <property type="protein sequence ID" value="CAK9089449.1"/>
    <property type="molecule type" value="Genomic_DNA"/>
</dbReference>
<feature type="non-terminal residue" evidence="2">
    <location>
        <position position="230"/>
    </location>
</feature>
<gene>
    <name evidence="2" type="ORF">SCF082_LOCUS42206</name>
</gene>
<organism evidence="2 3">
    <name type="scientific">Durusdinium trenchii</name>
    <dbReference type="NCBI Taxonomy" id="1381693"/>
    <lineage>
        <taxon>Eukaryota</taxon>
        <taxon>Sar</taxon>
        <taxon>Alveolata</taxon>
        <taxon>Dinophyceae</taxon>
        <taxon>Suessiales</taxon>
        <taxon>Symbiodiniaceae</taxon>
        <taxon>Durusdinium</taxon>
    </lineage>
</organism>
<keyword evidence="3" id="KW-1185">Reference proteome</keyword>
<feature type="compositionally biased region" description="Basic and acidic residues" evidence="1">
    <location>
        <begin position="34"/>
        <end position="63"/>
    </location>
</feature>
<sequence length="230" mass="26095">MAAPTIVVDESQVDGLPETQAYSDLPVPPTQVAEPEKSDTWPHDAQPRDTFMSEEKVGEKPETGETALTGPAQPEPDREAEVPAAQPSQGLVRQNAFLEEEVDSQVVICKKCHLEQDINTVVIRGPREMWCRACNALYTLLRRNLAWPPVQFATMTKEQQAQFFSQCQKDREESMKSSFCFCRVKDTLTKVMIEEQVKQRRLEVSVSESDIQSSVERSVLEAERNVRKRK</sequence>
<feature type="region of interest" description="Disordered" evidence="1">
    <location>
        <begin position="1"/>
        <end position="87"/>
    </location>
</feature>
<proteinExistence type="predicted"/>
<dbReference type="Proteomes" id="UP001642464">
    <property type="component" value="Unassembled WGS sequence"/>
</dbReference>